<keyword evidence="1" id="KW-0456">Lyase</keyword>
<dbReference type="CDD" id="cd00408">
    <property type="entry name" value="DHDPS-like"/>
    <property type="match status" value="1"/>
</dbReference>
<accession>A0ABW1RQE2</accession>
<evidence type="ECO:0000313" key="4">
    <source>
        <dbReference type="Proteomes" id="UP001596288"/>
    </source>
</evidence>
<dbReference type="SMART" id="SM01130">
    <property type="entry name" value="DHDPS"/>
    <property type="match status" value="1"/>
</dbReference>
<dbReference type="RefSeq" id="WP_137612071.1">
    <property type="nucleotide sequence ID" value="NZ_BJDF01000017.1"/>
</dbReference>
<dbReference type="Proteomes" id="UP001596288">
    <property type="component" value="Unassembled WGS sequence"/>
</dbReference>
<keyword evidence="4" id="KW-1185">Reference proteome</keyword>
<proteinExistence type="predicted"/>
<keyword evidence="2" id="KW-0704">Schiff base</keyword>
<dbReference type="PROSITE" id="PS00666">
    <property type="entry name" value="DHDPS_2"/>
    <property type="match status" value="1"/>
</dbReference>
<evidence type="ECO:0000256" key="1">
    <source>
        <dbReference type="ARBA" id="ARBA00023239"/>
    </source>
</evidence>
<dbReference type="PRINTS" id="PR00146">
    <property type="entry name" value="DHPICSNTHASE"/>
</dbReference>
<dbReference type="PANTHER" id="PTHR42849:SF1">
    <property type="entry name" value="N-ACETYLNEURAMINATE LYASE"/>
    <property type="match status" value="1"/>
</dbReference>
<gene>
    <name evidence="3" type="ORF">ACFQAV_12610</name>
</gene>
<dbReference type="InterPro" id="IPR013785">
    <property type="entry name" value="Aldolase_TIM"/>
</dbReference>
<dbReference type="Gene3D" id="3.20.20.70">
    <property type="entry name" value="Aldolase class I"/>
    <property type="match status" value="1"/>
</dbReference>
<dbReference type="EMBL" id="JBHSSF010000041">
    <property type="protein sequence ID" value="MFC6177651.1"/>
    <property type="molecule type" value="Genomic_DNA"/>
</dbReference>
<reference evidence="4" key="1">
    <citation type="journal article" date="2019" name="Int. J. Syst. Evol. Microbiol.">
        <title>The Global Catalogue of Microorganisms (GCM) 10K type strain sequencing project: providing services to taxonomists for standard genome sequencing and annotation.</title>
        <authorList>
            <consortium name="The Broad Institute Genomics Platform"/>
            <consortium name="The Broad Institute Genome Sequencing Center for Infectious Disease"/>
            <person name="Wu L."/>
            <person name="Ma J."/>
        </authorList>
    </citation>
    <scope>NUCLEOTIDE SEQUENCE [LARGE SCALE GENOMIC DNA]</scope>
    <source>
        <strain evidence="4">CCM 8927</strain>
    </source>
</reference>
<sequence length="320" mass="35639">MSNIHGVISPCITLFKENGSVDEAATADLWTYFFENGVDGLFVTGSYGLGPLMTNEERVGLFEVAAKVREKFPDRKLIAHVGAADTASAVLLAKSAEKLGFDAVAAVAPWYNKYSENLIFDYFKSIIKSVNIPTYAYNNPSTSGFMFTLNFVQRLQAVGLKGLKDASVNFKFLSAVYYDAKQNNKDFQVILGTENCWLTWSQMGADTIIGGMTNYVPDVDYKLKKIFECDNYDAKVDAYILMSNFRKQILYTDSTISSHVALKATGHYAGYTRAPMEIEYTEEHINNAKKLIAGIREDIDSLIDKYSLEITDPKALVSSH</sequence>
<dbReference type="Pfam" id="PF00701">
    <property type="entry name" value="DHDPS"/>
    <property type="match status" value="1"/>
</dbReference>
<dbReference type="InterPro" id="IPR002220">
    <property type="entry name" value="DapA-like"/>
</dbReference>
<dbReference type="PANTHER" id="PTHR42849">
    <property type="entry name" value="N-ACETYLNEURAMINATE LYASE"/>
    <property type="match status" value="1"/>
</dbReference>
<dbReference type="SUPFAM" id="SSF51569">
    <property type="entry name" value="Aldolase"/>
    <property type="match status" value="1"/>
</dbReference>
<name>A0ABW1RQE2_9LACO</name>
<comment type="caution">
    <text evidence="3">The sequence shown here is derived from an EMBL/GenBank/DDBJ whole genome shotgun (WGS) entry which is preliminary data.</text>
</comment>
<evidence type="ECO:0000256" key="2">
    <source>
        <dbReference type="ARBA" id="ARBA00023270"/>
    </source>
</evidence>
<evidence type="ECO:0000313" key="3">
    <source>
        <dbReference type="EMBL" id="MFC6177651.1"/>
    </source>
</evidence>
<dbReference type="InterPro" id="IPR020625">
    <property type="entry name" value="Schiff_base-form_aldolases_AS"/>
</dbReference>
<organism evidence="3 4">
    <name type="scientific">Companilactobacillus huachuanensis</name>
    <dbReference type="NCBI Taxonomy" id="2559914"/>
    <lineage>
        <taxon>Bacteria</taxon>
        <taxon>Bacillati</taxon>
        <taxon>Bacillota</taxon>
        <taxon>Bacilli</taxon>
        <taxon>Lactobacillales</taxon>
        <taxon>Lactobacillaceae</taxon>
        <taxon>Companilactobacillus</taxon>
    </lineage>
</organism>
<protein>
    <submittedName>
        <fullName evidence="3">Dihydrodipicolinate synthase family protein</fullName>
    </submittedName>
</protein>